<organism evidence="11 12">
    <name type="scientific">Frischella japonica</name>
    <dbReference type="NCBI Taxonomy" id="2741544"/>
    <lineage>
        <taxon>Bacteria</taxon>
        <taxon>Pseudomonadati</taxon>
        <taxon>Pseudomonadota</taxon>
        <taxon>Gammaproteobacteria</taxon>
        <taxon>Orbales</taxon>
        <taxon>Orbaceae</taxon>
        <taxon>Frischella</taxon>
    </lineage>
</organism>
<dbReference type="InterPro" id="IPR003439">
    <property type="entry name" value="ABC_transporter-like_ATP-bd"/>
</dbReference>
<evidence type="ECO:0000256" key="1">
    <source>
        <dbReference type="ARBA" id="ARBA00022448"/>
    </source>
</evidence>
<proteinExistence type="predicted"/>
<dbReference type="EMBL" id="JABURY010000004">
    <property type="protein sequence ID" value="MBC9129843.1"/>
    <property type="molecule type" value="Genomic_DNA"/>
</dbReference>
<dbReference type="NCBIfam" id="NF007090">
    <property type="entry name" value="PRK09544.1"/>
    <property type="match status" value="1"/>
</dbReference>
<comment type="caution">
    <text evidence="11">The sequence shown here is derived from an EMBL/GenBank/DDBJ whole genome shotgun (WGS) entry which is preliminary data.</text>
</comment>
<gene>
    <name evidence="11" type="primary">znuC</name>
    <name evidence="11" type="ORF">FcAc13_00780</name>
</gene>
<dbReference type="InterPro" id="IPR003593">
    <property type="entry name" value="AAA+_ATPase"/>
</dbReference>
<keyword evidence="6" id="KW-0864">Zinc transport</keyword>
<accession>A0ABR7QV25</accession>
<keyword evidence="8" id="KW-0406">Ion transport</keyword>
<dbReference type="SMART" id="SM00382">
    <property type="entry name" value="AAA"/>
    <property type="match status" value="1"/>
</dbReference>
<dbReference type="Pfam" id="PF00005">
    <property type="entry name" value="ABC_tran"/>
    <property type="match status" value="1"/>
</dbReference>
<keyword evidence="5 11" id="KW-0067">ATP-binding</keyword>
<keyword evidence="3" id="KW-0547">Nucleotide-binding</keyword>
<evidence type="ECO:0000313" key="11">
    <source>
        <dbReference type="EMBL" id="MBC9129843.1"/>
    </source>
</evidence>
<keyword evidence="1" id="KW-0813">Transport</keyword>
<feature type="domain" description="ABC transporter" evidence="10">
    <location>
        <begin position="5"/>
        <end position="220"/>
    </location>
</feature>
<reference evidence="11 12" key="1">
    <citation type="submission" date="2020-06" db="EMBL/GenBank/DDBJ databases">
        <title>Frischella cerana isolated from Apis cerana gut homogenate.</title>
        <authorList>
            <person name="Wolter L.A."/>
            <person name="Suenami S."/>
            <person name="Miyazaki R."/>
        </authorList>
    </citation>
    <scope>NUCLEOTIDE SEQUENCE [LARGE SCALE GENOMIC DNA]</scope>
    <source>
        <strain evidence="11 12">Ac13</strain>
    </source>
</reference>
<dbReference type="GO" id="GO:0005524">
    <property type="term" value="F:ATP binding"/>
    <property type="evidence" value="ECO:0007669"/>
    <property type="project" value="UniProtKB-KW"/>
</dbReference>
<sequence>MQPLVSIKNVSISLNQQNILSNISFTIDTGKIITILGPNGAGKSTLVKLVLGLLKPSNGLIVRKKNLTIGYVPQNLQIDKTLPITVKRFMQLNPTINSHNIEKMLHRVNAFGLINKTMQQLSGGEMQRVLLAQALVKKPELLILDEPTQGVDVNGQITLYNLIANAKNEFNCAVLMISHDLHLVMAKTDEVICLNKHICCSGTPALVSNDPEFIALFGRNAANQLAVYKHHHLHQTNYQGRIMLPNFGAKKNV</sequence>
<evidence type="ECO:0000256" key="5">
    <source>
        <dbReference type="ARBA" id="ARBA00022840"/>
    </source>
</evidence>
<keyword evidence="2" id="KW-1003">Cell membrane</keyword>
<dbReference type="SUPFAM" id="SSF52540">
    <property type="entry name" value="P-loop containing nucleoside triphosphate hydrolases"/>
    <property type="match status" value="1"/>
</dbReference>
<dbReference type="Gene3D" id="3.40.50.300">
    <property type="entry name" value="P-loop containing nucleotide triphosphate hydrolases"/>
    <property type="match status" value="1"/>
</dbReference>
<dbReference type="InterPro" id="IPR017871">
    <property type="entry name" value="ABC_transporter-like_CS"/>
</dbReference>
<evidence type="ECO:0000313" key="12">
    <source>
        <dbReference type="Proteomes" id="UP000651208"/>
    </source>
</evidence>
<evidence type="ECO:0000256" key="9">
    <source>
        <dbReference type="ARBA" id="ARBA00023136"/>
    </source>
</evidence>
<dbReference type="RefSeq" id="WP_187754305.1">
    <property type="nucleotide sequence ID" value="NZ_JABURY010000004.1"/>
</dbReference>
<keyword evidence="4" id="KW-0862">Zinc</keyword>
<evidence type="ECO:0000259" key="10">
    <source>
        <dbReference type="PROSITE" id="PS50893"/>
    </source>
</evidence>
<keyword evidence="12" id="KW-1185">Reference proteome</keyword>
<dbReference type="InterPro" id="IPR027417">
    <property type="entry name" value="P-loop_NTPase"/>
</dbReference>
<dbReference type="InterPro" id="IPR050153">
    <property type="entry name" value="Metal_Ion_Import_ABC"/>
</dbReference>
<keyword evidence="9" id="KW-0472">Membrane</keyword>
<dbReference type="PROSITE" id="PS00211">
    <property type="entry name" value="ABC_TRANSPORTER_1"/>
    <property type="match status" value="1"/>
</dbReference>
<name>A0ABR7QV25_9GAMM</name>
<evidence type="ECO:0000256" key="7">
    <source>
        <dbReference type="ARBA" id="ARBA00022967"/>
    </source>
</evidence>
<evidence type="ECO:0000256" key="2">
    <source>
        <dbReference type="ARBA" id="ARBA00022475"/>
    </source>
</evidence>
<evidence type="ECO:0000256" key="3">
    <source>
        <dbReference type="ARBA" id="ARBA00022741"/>
    </source>
</evidence>
<dbReference type="PROSITE" id="PS50893">
    <property type="entry name" value="ABC_TRANSPORTER_2"/>
    <property type="match status" value="1"/>
</dbReference>
<dbReference type="Proteomes" id="UP000651208">
    <property type="component" value="Unassembled WGS sequence"/>
</dbReference>
<keyword evidence="7" id="KW-1278">Translocase</keyword>
<dbReference type="PANTHER" id="PTHR42734">
    <property type="entry name" value="METAL TRANSPORT SYSTEM ATP-BINDING PROTEIN TM_0124-RELATED"/>
    <property type="match status" value="1"/>
</dbReference>
<evidence type="ECO:0000256" key="8">
    <source>
        <dbReference type="ARBA" id="ARBA00023065"/>
    </source>
</evidence>
<evidence type="ECO:0000256" key="6">
    <source>
        <dbReference type="ARBA" id="ARBA00022906"/>
    </source>
</evidence>
<dbReference type="PANTHER" id="PTHR42734:SF9">
    <property type="entry name" value="ZINC IMPORT ATP-BINDING PROTEIN ZNUC"/>
    <property type="match status" value="1"/>
</dbReference>
<protein>
    <submittedName>
        <fullName evidence="11">Zinc ABC transporter ATP-binding protein ZnuC</fullName>
    </submittedName>
</protein>
<evidence type="ECO:0000256" key="4">
    <source>
        <dbReference type="ARBA" id="ARBA00022833"/>
    </source>
</evidence>